<dbReference type="EMBL" id="BAAADV010000001">
    <property type="protein sequence ID" value="GAA0662091.1"/>
    <property type="molecule type" value="Genomic_DNA"/>
</dbReference>
<dbReference type="RefSeq" id="WP_343772062.1">
    <property type="nucleotide sequence ID" value="NZ_BAAADV010000001.1"/>
</dbReference>
<gene>
    <name evidence="4" type="ORF">GCM10009020_03110</name>
</gene>
<dbReference type="PANTHER" id="PTHR47618:SF1">
    <property type="entry name" value="BIFUNCTIONAL OLIGORIBONUCLEASE AND PAP PHOSPHATASE NRNA"/>
    <property type="match status" value="1"/>
</dbReference>
<protein>
    <recommendedName>
        <fullName evidence="6">NanoRNase/pAp phosphatase, hydrolyzes c-di-AMP and oligoRNAs</fullName>
    </recommendedName>
</protein>
<comment type="caution">
    <text evidence="4">The sequence shown here is derived from an EMBL/GenBank/DDBJ whole genome shotgun (WGS) entry which is preliminary data.</text>
</comment>
<dbReference type="PANTHER" id="PTHR47618">
    <property type="entry name" value="BIFUNCTIONAL OLIGORIBONUCLEASE AND PAP PHOSPHATASE NRNA"/>
    <property type="match status" value="1"/>
</dbReference>
<feature type="domain" description="DHHA1" evidence="3">
    <location>
        <begin position="275"/>
        <end position="357"/>
    </location>
</feature>
<evidence type="ECO:0000313" key="5">
    <source>
        <dbReference type="Proteomes" id="UP001500420"/>
    </source>
</evidence>
<evidence type="ECO:0000313" key="4">
    <source>
        <dbReference type="EMBL" id="GAA0662091.1"/>
    </source>
</evidence>
<dbReference type="SUPFAM" id="SSF64182">
    <property type="entry name" value="DHH phosphoesterases"/>
    <property type="match status" value="1"/>
</dbReference>
<name>A0AAV3T6A3_9EURY</name>
<keyword evidence="5" id="KW-1185">Reference proteome</keyword>
<evidence type="ECO:0000256" key="1">
    <source>
        <dbReference type="SAM" id="Phobius"/>
    </source>
</evidence>
<dbReference type="InterPro" id="IPR003156">
    <property type="entry name" value="DHHA1_dom"/>
</dbReference>
<feature type="domain" description="DDH" evidence="2">
    <location>
        <begin position="62"/>
        <end position="216"/>
    </location>
</feature>
<keyword evidence="1" id="KW-0812">Transmembrane</keyword>
<evidence type="ECO:0008006" key="6">
    <source>
        <dbReference type="Google" id="ProtNLM"/>
    </source>
</evidence>
<dbReference type="Pfam" id="PF01368">
    <property type="entry name" value="DHH"/>
    <property type="match status" value="1"/>
</dbReference>
<dbReference type="InterPro" id="IPR001667">
    <property type="entry name" value="DDH_dom"/>
</dbReference>
<dbReference type="Proteomes" id="UP001500420">
    <property type="component" value="Unassembled WGS sequence"/>
</dbReference>
<reference evidence="4 5" key="1">
    <citation type="journal article" date="2019" name="Int. J. Syst. Evol. Microbiol.">
        <title>The Global Catalogue of Microorganisms (GCM) 10K type strain sequencing project: providing services to taxonomists for standard genome sequencing and annotation.</title>
        <authorList>
            <consortium name="The Broad Institute Genomics Platform"/>
            <consortium name="The Broad Institute Genome Sequencing Center for Infectious Disease"/>
            <person name="Wu L."/>
            <person name="Ma J."/>
        </authorList>
    </citation>
    <scope>NUCLEOTIDE SEQUENCE [LARGE SCALE GENOMIC DNA]</scope>
    <source>
        <strain evidence="4 5">JCM 16328</strain>
    </source>
</reference>
<dbReference type="Pfam" id="PF02272">
    <property type="entry name" value="DHHA1"/>
    <property type="match status" value="1"/>
</dbReference>
<dbReference type="InterPro" id="IPR038763">
    <property type="entry name" value="DHH_sf"/>
</dbReference>
<organism evidence="4 5">
    <name type="scientific">Natronoarchaeum mannanilyticum</name>
    <dbReference type="NCBI Taxonomy" id="926360"/>
    <lineage>
        <taxon>Archaea</taxon>
        <taxon>Methanobacteriati</taxon>
        <taxon>Methanobacteriota</taxon>
        <taxon>Stenosarchaea group</taxon>
        <taxon>Halobacteria</taxon>
        <taxon>Halobacteriales</taxon>
        <taxon>Natronoarchaeaceae</taxon>
    </lineage>
</organism>
<dbReference type="AlphaFoldDB" id="A0AAV3T6A3"/>
<evidence type="ECO:0000259" key="3">
    <source>
        <dbReference type="Pfam" id="PF02272"/>
    </source>
</evidence>
<dbReference type="InterPro" id="IPR051319">
    <property type="entry name" value="Oligoribo/pAp-PDE_c-di-AMP_PDE"/>
</dbReference>
<dbReference type="GO" id="GO:0003676">
    <property type="term" value="F:nucleic acid binding"/>
    <property type="evidence" value="ECO:0007669"/>
    <property type="project" value="InterPro"/>
</dbReference>
<accession>A0AAV3T6A3</accession>
<keyword evidence="1" id="KW-1133">Transmembrane helix</keyword>
<proteinExistence type="predicted"/>
<evidence type="ECO:0000259" key="2">
    <source>
        <dbReference type="Pfam" id="PF01368"/>
    </source>
</evidence>
<keyword evidence="1" id="KW-0472">Membrane</keyword>
<feature type="transmembrane region" description="Helical" evidence="1">
    <location>
        <begin position="22"/>
        <end position="45"/>
    </location>
</feature>
<sequence>MRSPVAQRGVVDDALRAVGPDLTLLAGGVAAVVLLAVLWLAVQWLRRPAGVRFQRLLRDHDRVAVLMHPNPDPDAMSCALAVAAIADTVDTEARLCYPGQIRHQENRAFRTVLELEAEQIDTADELEDDPVVLVDHNTARGFPGAAGVDPIAVVDHHPGDGEGSSFTDVRTNYGACATILAEYLEAVGVRPVDDEDADDAAQPLPWEVATGLLYGIQSDTNHLTKGCTGAEFSAAAYLFPGIDEGALDRIANPQVSAETLEIKARAIRQRETRGSFAVAAVGEVSNVDAIPQAADELLYLEGITAVVVYGKYDDSLHLSGRSRDDRVHMGDILSAVVDDIPMASAGGHARMGGGQISIAHMQGIGPSDGMTEHEFTERLFGALSGDI</sequence>
<dbReference type="Gene3D" id="3.90.1640.10">
    <property type="entry name" value="inorganic pyrophosphatase (n-terminal core)"/>
    <property type="match status" value="1"/>
</dbReference>